<protein>
    <recommendedName>
        <fullName evidence="11 12">Complex III subunit 9</fullName>
    </recommendedName>
</protein>
<evidence type="ECO:0000256" key="8">
    <source>
        <dbReference type="ARBA" id="ARBA00022989"/>
    </source>
</evidence>
<evidence type="ECO:0000256" key="3">
    <source>
        <dbReference type="ARBA" id="ARBA00022448"/>
    </source>
</evidence>
<accession>A0A427XZM9</accession>
<keyword evidence="10 12" id="KW-0472">Membrane</keyword>
<keyword evidence="6 12" id="KW-0999">Mitochondrion inner membrane</keyword>
<evidence type="ECO:0000313" key="14">
    <source>
        <dbReference type="Proteomes" id="UP000279236"/>
    </source>
</evidence>
<organism evidence="13 14">
    <name type="scientific">Apiotrichum porosum</name>
    <dbReference type="NCBI Taxonomy" id="105984"/>
    <lineage>
        <taxon>Eukaryota</taxon>
        <taxon>Fungi</taxon>
        <taxon>Dikarya</taxon>
        <taxon>Basidiomycota</taxon>
        <taxon>Agaricomycotina</taxon>
        <taxon>Tremellomycetes</taxon>
        <taxon>Trichosporonales</taxon>
        <taxon>Trichosporonaceae</taxon>
        <taxon>Apiotrichum</taxon>
    </lineage>
</organism>
<keyword evidence="9 12" id="KW-0496">Mitochondrion</keyword>
<dbReference type="SUPFAM" id="SSF81514">
    <property type="entry name" value="Subunit X (non-heme 7 kDa protein) of cytochrome bc1 complex (Ubiquinol-cytochrome c reductase)"/>
    <property type="match status" value="1"/>
</dbReference>
<comment type="subunit">
    <text evidence="12">Component of the ubiquinol-cytochrome c oxidoreductase (cytochrome b-c1 complex, complex III, CIII), a multisubunit enzyme composed of 3 respiratory subunits cytochrome b, cytochrome c1 and Rieske protein, 2 core protein subunits, and additional low-molecular weight protein subunits.</text>
</comment>
<dbReference type="GO" id="GO:0005743">
    <property type="term" value="C:mitochondrial inner membrane"/>
    <property type="evidence" value="ECO:0007669"/>
    <property type="project" value="UniProtKB-SubCell"/>
</dbReference>
<evidence type="ECO:0000256" key="7">
    <source>
        <dbReference type="ARBA" id="ARBA00022982"/>
    </source>
</evidence>
<evidence type="ECO:0000313" key="13">
    <source>
        <dbReference type="EMBL" id="RSH84297.1"/>
    </source>
</evidence>
<evidence type="ECO:0000256" key="6">
    <source>
        <dbReference type="ARBA" id="ARBA00022792"/>
    </source>
</evidence>
<dbReference type="RefSeq" id="XP_028477745.1">
    <property type="nucleotide sequence ID" value="XM_028621293.1"/>
</dbReference>
<evidence type="ECO:0000256" key="4">
    <source>
        <dbReference type="ARBA" id="ARBA00022660"/>
    </source>
</evidence>
<evidence type="ECO:0000256" key="2">
    <source>
        <dbReference type="ARBA" id="ARBA00007856"/>
    </source>
</evidence>
<dbReference type="GeneID" id="39590355"/>
<dbReference type="Gene3D" id="1.20.5.260">
    <property type="entry name" value="Cytochrome b-c1 complex subunit 9"/>
    <property type="match status" value="1"/>
</dbReference>
<dbReference type="InterPro" id="IPR008027">
    <property type="entry name" value="QCR9"/>
</dbReference>
<evidence type="ECO:0000256" key="5">
    <source>
        <dbReference type="ARBA" id="ARBA00022692"/>
    </source>
</evidence>
<keyword evidence="14" id="KW-1185">Reference proteome</keyword>
<dbReference type="GO" id="GO:0045275">
    <property type="term" value="C:respiratory chain complex III"/>
    <property type="evidence" value="ECO:0007669"/>
    <property type="project" value="UniProtKB-UniRule"/>
</dbReference>
<keyword evidence="5 12" id="KW-0812">Transmembrane</keyword>
<dbReference type="Pfam" id="PF05365">
    <property type="entry name" value="UCR_UQCRX_QCR9"/>
    <property type="match status" value="1"/>
</dbReference>
<dbReference type="GO" id="GO:0006122">
    <property type="term" value="P:mitochondrial electron transport, ubiquinol to cytochrome c"/>
    <property type="evidence" value="ECO:0007669"/>
    <property type="project" value="UniProtKB-UniRule"/>
</dbReference>
<dbReference type="EMBL" id="RSCE01000003">
    <property type="protein sequence ID" value="RSH84297.1"/>
    <property type="molecule type" value="Genomic_DNA"/>
</dbReference>
<keyword evidence="7 12" id="KW-0249">Electron transport</keyword>
<dbReference type="Proteomes" id="UP000279236">
    <property type="component" value="Unassembled WGS sequence"/>
</dbReference>
<keyword evidence="4 12" id="KW-0679">Respiratory chain</keyword>
<comment type="caution">
    <text evidence="13">The sequence shown here is derived from an EMBL/GenBank/DDBJ whole genome shotgun (WGS) entry which is preliminary data.</text>
</comment>
<gene>
    <name evidence="13" type="ORF">EHS24_005812</name>
</gene>
<dbReference type="InterPro" id="IPR036656">
    <property type="entry name" value="QCR9_sf"/>
</dbReference>
<dbReference type="STRING" id="105984.A0A427XZM9"/>
<comment type="subcellular location">
    <subcellularLocation>
        <location evidence="1 12">Mitochondrion inner membrane</location>
        <topology evidence="1 12">Single-pass membrane protein</topology>
    </subcellularLocation>
</comment>
<evidence type="ECO:0000256" key="1">
    <source>
        <dbReference type="ARBA" id="ARBA00004434"/>
    </source>
</evidence>
<evidence type="ECO:0000256" key="9">
    <source>
        <dbReference type="ARBA" id="ARBA00023128"/>
    </source>
</evidence>
<dbReference type="AlphaFoldDB" id="A0A427XZM9"/>
<comment type="similarity">
    <text evidence="2 12">Belongs to the UQCR10/QCR9 family.</text>
</comment>
<evidence type="ECO:0000256" key="10">
    <source>
        <dbReference type="ARBA" id="ARBA00023136"/>
    </source>
</evidence>
<reference evidence="13 14" key="1">
    <citation type="submission" date="2018-11" db="EMBL/GenBank/DDBJ databases">
        <title>Genome sequence of Apiotrichum porosum DSM 27194.</title>
        <authorList>
            <person name="Aliyu H."/>
            <person name="Gorte O."/>
            <person name="Ochsenreither K."/>
        </authorList>
    </citation>
    <scope>NUCLEOTIDE SEQUENCE [LARGE SCALE GENOMIC DNA]</scope>
    <source>
        <strain evidence="13 14">DSM 27194</strain>
    </source>
</reference>
<name>A0A427XZM9_9TREE</name>
<dbReference type="PANTHER" id="PTHR12980:SF0">
    <property type="entry name" value="CYTOCHROME B-C1 COMPLEX SUBUNIT 9"/>
    <property type="match status" value="1"/>
</dbReference>
<proteinExistence type="inferred from homology"/>
<evidence type="ECO:0000256" key="12">
    <source>
        <dbReference type="RuleBase" id="RU368056"/>
    </source>
</evidence>
<dbReference type="OrthoDB" id="44067at2759"/>
<keyword evidence="8 12" id="KW-1133">Transmembrane helix</keyword>
<sequence>MSAIYNIFFRRNSIYVPTIFLGAFGFSIGFDVITSSWWDEHNKGKQWKDIRGKYLEASGDE</sequence>
<feature type="transmembrane region" description="Helical" evidence="12">
    <location>
        <begin position="14"/>
        <end position="38"/>
    </location>
</feature>
<keyword evidence="3 12" id="KW-0813">Transport</keyword>
<dbReference type="FunFam" id="1.20.5.260:FF:000001">
    <property type="entry name" value="Cytochrome b-c1 complex subunit 9"/>
    <property type="match status" value="1"/>
</dbReference>
<dbReference type="PANTHER" id="PTHR12980">
    <property type="entry name" value="UBIQUINOL-CYTOCHROME C REDUCTASE COMPLEX, SUBUNIT X"/>
    <property type="match status" value="1"/>
</dbReference>
<comment type="function">
    <text evidence="12">Component of the ubiquinol-cytochrome c oxidoreductase, a multisubunit transmembrane complex that is part of the mitochondrial electron transport chain which drives oxidative phosphorylation. The complex plays an important role in the uptake of multiple carbon sources present in different host niches.</text>
</comment>
<evidence type="ECO:0000256" key="11">
    <source>
        <dbReference type="ARBA" id="ARBA00044247"/>
    </source>
</evidence>